<keyword evidence="3" id="KW-1185">Reference proteome</keyword>
<feature type="signal peptide" evidence="1">
    <location>
        <begin position="1"/>
        <end position="28"/>
    </location>
</feature>
<protein>
    <submittedName>
        <fullName evidence="2">Uncharacterized protein</fullName>
    </submittedName>
</protein>
<accession>A0ABU8J3X3</accession>
<dbReference type="RefSeq" id="WP_336602073.1">
    <property type="nucleotide sequence ID" value="NZ_JACFYJ010000112.1"/>
</dbReference>
<proteinExistence type="predicted"/>
<dbReference type="Proteomes" id="UP001386437">
    <property type="component" value="Unassembled WGS sequence"/>
</dbReference>
<evidence type="ECO:0000313" key="3">
    <source>
        <dbReference type="Proteomes" id="UP001386437"/>
    </source>
</evidence>
<evidence type="ECO:0000256" key="1">
    <source>
        <dbReference type="SAM" id="SignalP"/>
    </source>
</evidence>
<feature type="chain" id="PRO_5047535493" evidence="1">
    <location>
        <begin position="29"/>
        <end position="153"/>
    </location>
</feature>
<keyword evidence="1" id="KW-0732">Signal</keyword>
<organism evidence="2 3">
    <name type="scientific">Paraburkholderia bengalensis</name>
    <dbReference type="NCBI Taxonomy" id="2747562"/>
    <lineage>
        <taxon>Bacteria</taxon>
        <taxon>Pseudomonadati</taxon>
        <taxon>Pseudomonadota</taxon>
        <taxon>Betaproteobacteria</taxon>
        <taxon>Burkholderiales</taxon>
        <taxon>Burkholderiaceae</taxon>
        <taxon>Paraburkholderia</taxon>
    </lineage>
</organism>
<sequence>MGTGKLTPPAILLASAVAIQIMIPSAAAQGMSPDQSGKHAETSAHWDISGTWRFVSNNSTGTLTLQQEPSKLRCKRLTGIMDVPNDYSNVVGLYCPSDLHIYIGRYKQGELTPFQMYEGHVSNSGRVMAGSFFYWGNEGPGDFAAAPFLGERQ</sequence>
<evidence type="ECO:0000313" key="2">
    <source>
        <dbReference type="EMBL" id="MEI6002446.1"/>
    </source>
</evidence>
<dbReference type="EMBL" id="JACFYJ010000112">
    <property type="protein sequence ID" value="MEI6002446.1"/>
    <property type="molecule type" value="Genomic_DNA"/>
</dbReference>
<name>A0ABU8J3X3_9BURK</name>
<reference evidence="2 3" key="1">
    <citation type="journal article" date="2022" name="Arch. Microbiol.">
        <title>Paraburkholderia bengalensis sp. nov. isolated from roots of Oryza sativa, IR64.</title>
        <authorList>
            <person name="Nag P."/>
            <person name="Mondal N."/>
            <person name="Sarkar J."/>
            <person name="Das S."/>
        </authorList>
    </citation>
    <scope>NUCLEOTIDE SEQUENCE [LARGE SCALE GENOMIC DNA]</scope>
    <source>
        <strain evidence="2 3">IR64_4_BI</strain>
    </source>
</reference>
<gene>
    <name evidence="2" type="ORF">H3V53_36600</name>
</gene>
<comment type="caution">
    <text evidence="2">The sequence shown here is derived from an EMBL/GenBank/DDBJ whole genome shotgun (WGS) entry which is preliminary data.</text>
</comment>